<dbReference type="EMBL" id="JAAFGW010000167">
    <property type="protein sequence ID" value="NDP48836.1"/>
    <property type="molecule type" value="Genomic_DNA"/>
</dbReference>
<sequence>MKALKFVGGSLDDLTDFPLEARRESGFELWQVQRGLHPSDFKPMPAVGAGAFEIRVHVLGEWRVIYVAKFKDAVYVLHAFHKKTQKTRKEDIELAARRYKQIGDES</sequence>
<gene>
    <name evidence="1" type="ORF">GZ085_10725</name>
</gene>
<reference evidence="1 2" key="1">
    <citation type="submission" date="2019-09" db="EMBL/GenBank/DDBJ databases">
        <title>H2 Metabolism Revealed by Metagenomic Analysis in Subglacial Sediment of East Antarctica.</title>
        <authorList>
            <person name="Yang Z."/>
            <person name="Zhang Y."/>
            <person name="Lv Y."/>
            <person name="Yan W."/>
            <person name="Xiao X."/>
            <person name="Sun B."/>
            <person name="Ma H."/>
        </authorList>
    </citation>
    <scope>NUCLEOTIDE SEQUENCE [LARGE SCALE GENOMIC DNA]</scope>
    <source>
        <strain evidence="1">Bin2_2</strain>
    </source>
</reference>
<dbReference type="Pfam" id="PF05973">
    <property type="entry name" value="Gp49"/>
    <property type="match status" value="1"/>
</dbReference>
<organism evidence="1 2">
    <name type="scientific">Sulfuriferula multivorans</name>
    <dbReference type="NCBI Taxonomy" id="1559896"/>
    <lineage>
        <taxon>Bacteria</taxon>
        <taxon>Pseudomonadati</taxon>
        <taxon>Pseudomonadota</taxon>
        <taxon>Betaproteobacteria</taxon>
        <taxon>Nitrosomonadales</taxon>
        <taxon>Sulfuricellaceae</taxon>
        <taxon>Sulfuriferula</taxon>
    </lineage>
</organism>
<comment type="caution">
    <text evidence="1">The sequence shown here is derived from an EMBL/GenBank/DDBJ whole genome shotgun (WGS) entry which is preliminary data.</text>
</comment>
<evidence type="ECO:0000313" key="1">
    <source>
        <dbReference type="EMBL" id="NDP48836.1"/>
    </source>
</evidence>
<accession>A0A7C9P8Q9</accession>
<dbReference type="AlphaFoldDB" id="A0A7C9P8Q9"/>
<dbReference type="Proteomes" id="UP000483432">
    <property type="component" value="Unassembled WGS sequence"/>
</dbReference>
<name>A0A7C9P8Q9_9PROT</name>
<proteinExistence type="predicted"/>
<evidence type="ECO:0000313" key="2">
    <source>
        <dbReference type="Proteomes" id="UP000483432"/>
    </source>
</evidence>
<protein>
    <submittedName>
        <fullName evidence="1">Type II toxin-antitoxin system RelE/ParE family toxin</fullName>
    </submittedName>
</protein>
<dbReference type="InterPro" id="IPR009241">
    <property type="entry name" value="HigB-like"/>
</dbReference>